<evidence type="ECO:0000313" key="2">
    <source>
        <dbReference type="EMBL" id="TNV86546.1"/>
    </source>
</evidence>
<name>A0A8J8P6R9_HALGN</name>
<feature type="compositionally biased region" description="Polar residues" evidence="1">
    <location>
        <begin position="1"/>
        <end position="33"/>
    </location>
</feature>
<gene>
    <name evidence="2" type="ORF">FGO68_gene9226</name>
</gene>
<dbReference type="AlphaFoldDB" id="A0A8J8P6R9"/>
<dbReference type="EMBL" id="RRYP01001004">
    <property type="protein sequence ID" value="TNV86546.1"/>
    <property type="molecule type" value="Genomic_DNA"/>
</dbReference>
<evidence type="ECO:0000256" key="1">
    <source>
        <dbReference type="SAM" id="MobiDB-lite"/>
    </source>
</evidence>
<protein>
    <submittedName>
        <fullName evidence="2">Uncharacterized protein</fullName>
    </submittedName>
</protein>
<reference evidence="2" key="1">
    <citation type="submission" date="2019-06" db="EMBL/GenBank/DDBJ databases">
        <authorList>
            <person name="Zheng W."/>
        </authorList>
    </citation>
    <scope>NUCLEOTIDE SEQUENCE</scope>
    <source>
        <strain evidence="2">QDHG01</strain>
    </source>
</reference>
<sequence>MKKTSSSLLGDNDQPKLQSLHIQGKQQDQQYSIEHQDEGKEDIYREQSTIIMKNEPLIEKQPIDVTALDKQWHGGKIRAQKSKGTYHDEVDYRSSFSSVDKYGFNDEYQSQYVAQTSLNQNRFGASAINEKSSLKDFNQDQPLQTQSQFQMTEQAQIVVAQQSMILPIALADDNLLFEKGDQLVKQESFLIKFDDPNPNINAYVREETNRSDPRRFQAFEDDEYDESEFSGGIEQEQLQISNRSHLDQVNPLPIYTMNDQQIQVVDKLVDQAITSKAEVEPLQRQLTREEIKRIAEDLRDVMSEEPIEEVSERRRNRSN</sequence>
<feature type="region of interest" description="Disordered" evidence="1">
    <location>
        <begin position="300"/>
        <end position="319"/>
    </location>
</feature>
<comment type="caution">
    <text evidence="2">The sequence shown here is derived from an EMBL/GenBank/DDBJ whole genome shotgun (WGS) entry which is preliminary data.</text>
</comment>
<evidence type="ECO:0000313" key="3">
    <source>
        <dbReference type="Proteomes" id="UP000785679"/>
    </source>
</evidence>
<organism evidence="2 3">
    <name type="scientific">Halteria grandinella</name>
    <dbReference type="NCBI Taxonomy" id="5974"/>
    <lineage>
        <taxon>Eukaryota</taxon>
        <taxon>Sar</taxon>
        <taxon>Alveolata</taxon>
        <taxon>Ciliophora</taxon>
        <taxon>Intramacronucleata</taxon>
        <taxon>Spirotrichea</taxon>
        <taxon>Stichotrichia</taxon>
        <taxon>Sporadotrichida</taxon>
        <taxon>Halteriidae</taxon>
        <taxon>Halteria</taxon>
    </lineage>
</organism>
<feature type="region of interest" description="Disordered" evidence="1">
    <location>
        <begin position="1"/>
        <end position="42"/>
    </location>
</feature>
<accession>A0A8J8P6R9</accession>
<keyword evidence="3" id="KW-1185">Reference proteome</keyword>
<proteinExistence type="predicted"/>
<dbReference type="Proteomes" id="UP000785679">
    <property type="component" value="Unassembled WGS sequence"/>
</dbReference>